<evidence type="ECO:0000256" key="5">
    <source>
        <dbReference type="ARBA" id="ARBA00022825"/>
    </source>
</evidence>
<keyword evidence="2 6" id="KW-0645">Protease</keyword>
<dbReference type="SUPFAM" id="SSF54897">
    <property type="entry name" value="Protease propeptides/inhibitors"/>
    <property type="match status" value="1"/>
</dbReference>
<dbReference type="PROSITE" id="PS00138">
    <property type="entry name" value="SUBTILASE_SER"/>
    <property type="match status" value="1"/>
</dbReference>
<evidence type="ECO:0000256" key="2">
    <source>
        <dbReference type="ARBA" id="ARBA00022670"/>
    </source>
</evidence>
<sequence length="416" mass="43087">MKFTTALFGLTGLVGLALTQAPIKNNEVDSKIVVPDSYIITYKSSATPSNKKRHEEAITKKAKSKDKEGVVDSINLDGFQGYVAEIPPSELKDVVNSDLVAYIEKDTVINITAVAAPTFGPLTIRAYTTQLHAPWGLARISHRSTNNGGAFDSGYYYDSTAGAGVHVYVVDTGIRTTHSEFSGGRAIWGANFVSGSPNTDEFGHGTHVAGTIGGKTYGVAKACKVYAVKVFDKNGSGTMAGVIQGLQWAVNNAKARGVAKKAVVNMSLSGSYTAAVNDAVKAATDAGLTVVVAAGNFNDDASLYSPASAASAITVGAVDATNYRTWFSNYGSLVDIFAPGSGILSSWHLSDSASRYLAGTSMASPHVAGLAAYFISKEGIQGSAAVTNSILSAAVTNVVADPQGSNNRLAYNAGGA</sequence>
<dbReference type="GO" id="GO:0004252">
    <property type="term" value="F:serine-type endopeptidase activity"/>
    <property type="evidence" value="ECO:0007669"/>
    <property type="project" value="UniProtKB-UniRule"/>
</dbReference>
<dbReference type="InterPro" id="IPR023828">
    <property type="entry name" value="Peptidase_S8_Ser-AS"/>
</dbReference>
<dbReference type="PRINTS" id="PR00723">
    <property type="entry name" value="SUBTILISIN"/>
</dbReference>
<evidence type="ECO:0000256" key="8">
    <source>
        <dbReference type="SAM" id="SignalP"/>
    </source>
</evidence>
<protein>
    <submittedName>
        <fullName evidence="11">Uncharacterized protein</fullName>
    </submittedName>
</protein>
<evidence type="ECO:0000256" key="6">
    <source>
        <dbReference type="PROSITE-ProRule" id="PRU01240"/>
    </source>
</evidence>
<keyword evidence="5 6" id="KW-0720">Serine protease</keyword>
<dbReference type="PROSITE" id="PS51892">
    <property type="entry name" value="SUBTILASE"/>
    <property type="match status" value="1"/>
</dbReference>
<dbReference type="PROSITE" id="PS00136">
    <property type="entry name" value="SUBTILASE_ASP"/>
    <property type="match status" value="1"/>
</dbReference>
<evidence type="ECO:0000256" key="1">
    <source>
        <dbReference type="ARBA" id="ARBA00011073"/>
    </source>
</evidence>
<feature type="domain" description="Inhibitor I9" evidence="10">
    <location>
        <begin position="37"/>
        <end position="109"/>
    </location>
</feature>
<dbReference type="Gene3D" id="3.30.70.80">
    <property type="entry name" value="Peptidase S8 propeptide/proteinase inhibitor I9"/>
    <property type="match status" value="1"/>
</dbReference>
<dbReference type="Proteomes" id="UP000593570">
    <property type="component" value="Unassembled WGS sequence"/>
</dbReference>
<feature type="domain" description="Peptidase S8/S53" evidence="9">
    <location>
        <begin position="162"/>
        <end position="396"/>
    </location>
</feature>
<dbReference type="PROSITE" id="PS00137">
    <property type="entry name" value="SUBTILASE_HIS"/>
    <property type="match status" value="1"/>
</dbReference>
<dbReference type="SUPFAM" id="SSF52743">
    <property type="entry name" value="Subtilisin-like"/>
    <property type="match status" value="1"/>
</dbReference>
<keyword evidence="3 8" id="KW-0732">Signal</keyword>
<accession>A0A8H6GB92</accession>
<dbReference type="InterPro" id="IPR015500">
    <property type="entry name" value="Peptidase_S8_subtilisin-rel"/>
</dbReference>
<organism evidence="11 12">
    <name type="scientific">Fusarium oxysporum f. sp. conglutinans</name>
    <dbReference type="NCBI Taxonomy" id="100902"/>
    <lineage>
        <taxon>Eukaryota</taxon>
        <taxon>Fungi</taxon>
        <taxon>Dikarya</taxon>
        <taxon>Ascomycota</taxon>
        <taxon>Pezizomycotina</taxon>
        <taxon>Sordariomycetes</taxon>
        <taxon>Hypocreomycetidae</taxon>
        <taxon>Hypocreales</taxon>
        <taxon>Nectriaceae</taxon>
        <taxon>Fusarium</taxon>
        <taxon>Fusarium oxysporum species complex</taxon>
    </lineage>
</organism>
<evidence type="ECO:0000259" key="9">
    <source>
        <dbReference type="Pfam" id="PF00082"/>
    </source>
</evidence>
<dbReference type="PANTHER" id="PTHR43806:SF58">
    <property type="entry name" value="ALKALINE PROTEASE 1-RELATED"/>
    <property type="match status" value="1"/>
</dbReference>
<dbReference type="InterPro" id="IPR023827">
    <property type="entry name" value="Peptidase_S8_Asp-AS"/>
</dbReference>
<name>A0A8H6GB92_FUSOX</name>
<proteinExistence type="inferred from homology"/>
<dbReference type="InterPro" id="IPR050131">
    <property type="entry name" value="Peptidase_S8_subtilisin-like"/>
</dbReference>
<dbReference type="InterPro" id="IPR000209">
    <property type="entry name" value="Peptidase_S8/S53_dom"/>
</dbReference>
<dbReference type="FunFam" id="3.40.50.200:FF:000007">
    <property type="entry name" value="Subtilisin-like serine protease"/>
    <property type="match status" value="1"/>
</dbReference>
<dbReference type="Pfam" id="PF05922">
    <property type="entry name" value="Inhibitor_I9"/>
    <property type="match status" value="1"/>
</dbReference>
<reference evidence="11 12" key="1">
    <citation type="journal article" date="2020" name="bioRxiv">
        <title>A chromosome-scale genome assembly for the Fusarium oxysporum strain Fo5176 to establish a model Arabidopsis-fungal pathosystem.</title>
        <authorList>
            <person name="Fokkens L."/>
            <person name="Guo L."/>
            <person name="Dora S."/>
            <person name="Wang B."/>
            <person name="Ye K."/>
            <person name="Sanchez-Rodriguez C."/>
            <person name="Croll D."/>
        </authorList>
    </citation>
    <scope>NUCLEOTIDE SEQUENCE [LARGE SCALE GENOMIC DNA]</scope>
    <source>
        <strain evidence="11 12">Fo5176</strain>
    </source>
</reference>
<evidence type="ECO:0000313" key="11">
    <source>
        <dbReference type="EMBL" id="KAF6515069.1"/>
    </source>
</evidence>
<dbReference type="InterPro" id="IPR022398">
    <property type="entry name" value="Peptidase_S8_His-AS"/>
</dbReference>
<dbReference type="InterPro" id="IPR036852">
    <property type="entry name" value="Peptidase_S8/S53_dom_sf"/>
</dbReference>
<feature type="active site" description="Charge relay system" evidence="6">
    <location>
        <position position="204"/>
    </location>
</feature>
<keyword evidence="4 6" id="KW-0378">Hydrolase</keyword>
<feature type="active site" description="Charge relay system" evidence="6">
    <location>
        <position position="361"/>
    </location>
</feature>
<dbReference type="PANTHER" id="PTHR43806">
    <property type="entry name" value="PEPTIDASE S8"/>
    <property type="match status" value="1"/>
</dbReference>
<dbReference type="InterPro" id="IPR010259">
    <property type="entry name" value="S8pro/Inhibitor_I9"/>
</dbReference>
<dbReference type="InterPro" id="IPR034193">
    <property type="entry name" value="PCSK9_ProteinaseK-like"/>
</dbReference>
<evidence type="ECO:0000256" key="4">
    <source>
        <dbReference type="ARBA" id="ARBA00022801"/>
    </source>
</evidence>
<evidence type="ECO:0000313" key="12">
    <source>
        <dbReference type="Proteomes" id="UP000593570"/>
    </source>
</evidence>
<dbReference type="GO" id="GO:0006508">
    <property type="term" value="P:proteolysis"/>
    <property type="evidence" value="ECO:0007669"/>
    <property type="project" value="UniProtKB-KW"/>
</dbReference>
<feature type="signal peptide" evidence="8">
    <location>
        <begin position="1"/>
        <end position="19"/>
    </location>
</feature>
<dbReference type="Gene3D" id="3.40.50.200">
    <property type="entry name" value="Peptidase S8/S53 domain"/>
    <property type="match status" value="1"/>
</dbReference>
<feature type="chain" id="PRO_5034024644" evidence="8">
    <location>
        <begin position="20"/>
        <end position="416"/>
    </location>
</feature>
<comment type="similarity">
    <text evidence="1 6 7">Belongs to the peptidase S8 family.</text>
</comment>
<evidence type="ECO:0000256" key="7">
    <source>
        <dbReference type="RuleBase" id="RU003355"/>
    </source>
</evidence>
<comment type="caution">
    <text evidence="11">The sequence shown here is derived from an EMBL/GenBank/DDBJ whole genome shotgun (WGS) entry which is preliminary data.</text>
</comment>
<feature type="active site" description="Charge relay system" evidence="6">
    <location>
        <position position="171"/>
    </location>
</feature>
<evidence type="ECO:0000259" key="10">
    <source>
        <dbReference type="Pfam" id="PF05922"/>
    </source>
</evidence>
<dbReference type="AlphaFoldDB" id="A0A8H6GB92"/>
<dbReference type="InterPro" id="IPR037045">
    <property type="entry name" value="S8pro/Inhibitor_I9_sf"/>
</dbReference>
<evidence type="ECO:0000256" key="3">
    <source>
        <dbReference type="ARBA" id="ARBA00022729"/>
    </source>
</evidence>
<dbReference type="EMBL" id="JACDXP010000014">
    <property type="protein sequence ID" value="KAF6515069.1"/>
    <property type="molecule type" value="Genomic_DNA"/>
</dbReference>
<dbReference type="GO" id="GO:0005576">
    <property type="term" value="C:extracellular region"/>
    <property type="evidence" value="ECO:0007669"/>
    <property type="project" value="UniProtKB-ARBA"/>
</dbReference>
<dbReference type="Pfam" id="PF00082">
    <property type="entry name" value="Peptidase_S8"/>
    <property type="match status" value="1"/>
</dbReference>
<gene>
    <name evidence="11" type="ORF">HZS61_004975</name>
</gene>
<dbReference type="CDD" id="cd04077">
    <property type="entry name" value="Peptidases_S8_PCSK9_ProteinaseK_like"/>
    <property type="match status" value="1"/>
</dbReference>